<dbReference type="OrthoDB" id="64867at2759"/>
<protein>
    <recommendedName>
        <fullName evidence="4">BRO1 domain-containing protein</fullName>
    </recommendedName>
</protein>
<dbReference type="Pfam" id="PF13949">
    <property type="entry name" value="ALIX_LYPXL_bnd"/>
    <property type="match status" value="1"/>
</dbReference>
<evidence type="ECO:0000256" key="1">
    <source>
        <dbReference type="ARBA" id="ARBA00038154"/>
    </source>
</evidence>
<dbReference type="SMART" id="SM01041">
    <property type="entry name" value="BRO1"/>
    <property type="match status" value="1"/>
</dbReference>
<evidence type="ECO:0000256" key="3">
    <source>
        <dbReference type="SAM" id="MobiDB-lite"/>
    </source>
</evidence>
<gene>
    <name evidence="5" type="ORF">EWM64_g6012</name>
</gene>
<organism evidence="5 6">
    <name type="scientific">Hericium alpestre</name>
    <dbReference type="NCBI Taxonomy" id="135208"/>
    <lineage>
        <taxon>Eukaryota</taxon>
        <taxon>Fungi</taxon>
        <taxon>Dikarya</taxon>
        <taxon>Basidiomycota</taxon>
        <taxon>Agaricomycotina</taxon>
        <taxon>Agaricomycetes</taxon>
        <taxon>Russulales</taxon>
        <taxon>Hericiaceae</taxon>
        <taxon>Hericium</taxon>
    </lineage>
</organism>
<feature type="compositionally biased region" description="Pro residues" evidence="3">
    <location>
        <begin position="691"/>
        <end position="704"/>
    </location>
</feature>
<dbReference type="Gene3D" id="1.20.120.560">
    <property type="entry name" value="alix/aip1 in complex with the ypdl late domain"/>
    <property type="match status" value="1"/>
</dbReference>
<dbReference type="Pfam" id="PF03097">
    <property type="entry name" value="BRO1"/>
    <property type="match status" value="2"/>
</dbReference>
<comment type="caution">
    <text evidence="5">The sequence shown here is derived from an EMBL/GenBank/DDBJ whole genome shotgun (WGS) entry which is preliminary data.</text>
</comment>
<dbReference type="STRING" id="135208.A0A4Y9ZWX1"/>
<dbReference type="Proteomes" id="UP000298061">
    <property type="component" value="Unassembled WGS sequence"/>
</dbReference>
<evidence type="ECO:0000313" key="5">
    <source>
        <dbReference type="EMBL" id="TFY77999.1"/>
    </source>
</evidence>
<feature type="region of interest" description="Disordered" evidence="3">
    <location>
        <begin position="673"/>
        <end position="763"/>
    </location>
</feature>
<name>A0A4Y9ZWX1_9AGAM</name>
<feature type="domain" description="BRO1" evidence="4">
    <location>
        <begin position="84"/>
        <end position="346"/>
    </location>
</feature>
<keyword evidence="2" id="KW-0175">Coiled coil</keyword>
<keyword evidence="6" id="KW-1185">Reference proteome</keyword>
<dbReference type="InterPro" id="IPR038499">
    <property type="entry name" value="BRO1_sf"/>
</dbReference>
<accession>A0A4Y9ZWX1</accession>
<evidence type="ECO:0000313" key="6">
    <source>
        <dbReference type="Proteomes" id="UP000298061"/>
    </source>
</evidence>
<feature type="compositionally biased region" description="Basic residues" evidence="3">
    <location>
        <begin position="752"/>
        <end position="763"/>
    </location>
</feature>
<dbReference type="Gene3D" id="1.25.40.280">
    <property type="entry name" value="alix/aip1 like domains"/>
    <property type="match status" value="2"/>
</dbReference>
<feature type="compositionally biased region" description="Basic and acidic residues" evidence="3">
    <location>
        <begin position="424"/>
        <end position="443"/>
    </location>
</feature>
<evidence type="ECO:0000256" key="2">
    <source>
        <dbReference type="SAM" id="Coils"/>
    </source>
</evidence>
<dbReference type="InterPro" id="IPR004328">
    <property type="entry name" value="BRO1_dom"/>
</dbReference>
<feature type="compositionally biased region" description="Polar residues" evidence="3">
    <location>
        <begin position="673"/>
        <end position="684"/>
    </location>
</feature>
<dbReference type="Gene3D" id="1.20.140.50">
    <property type="entry name" value="alix/aip1 like domains"/>
    <property type="match status" value="1"/>
</dbReference>
<reference evidence="5 6" key="1">
    <citation type="submission" date="2019-02" db="EMBL/GenBank/DDBJ databases">
        <title>Genome sequencing of the rare red list fungi Hericium alpestre (H. flagellum).</title>
        <authorList>
            <person name="Buettner E."/>
            <person name="Kellner H."/>
        </authorList>
    </citation>
    <scope>NUCLEOTIDE SEQUENCE [LARGE SCALE GENOMIC DNA]</scope>
    <source>
        <strain evidence="5 6">DSM 108284</strain>
    </source>
</reference>
<dbReference type="GO" id="GO:0005768">
    <property type="term" value="C:endosome"/>
    <property type="evidence" value="ECO:0007669"/>
    <property type="project" value="TreeGrafter"/>
</dbReference>
<dbReference type="PROSITE" id="PS51180">
    <property type="entry name" value="BRO1"/>
    <property type="match status" value="1"/>
</dbReference>
<dbReference type="PANTHER" id="PTHR23030:SF39">
    <property type="entry name" value="PROGRAMMED CELL DEATH 6-INTERACTING PROTEIN"/>
    <property type="match status" value="1"/>
</dbReference>
<dbReference type="PANTHER" id="PTHR23030">
    <property type="entry name" value="PCD6 INTERACTING PROTEIN-RELATED"/>
    <property type="match status" value="1"/>
</dbReference>
<dbReference type="InterPro" id="IPR025304">
    <property type="entry name" value="ALIX_V_dom"/>
</dbReference>
<dbReference type="AlphaFoldDB" id="A0A4Y9ZWX1"/>
<feature type="region of interest" description="Disordered" evidence="3">
    <location>
        <begin position="416"/>
        <end position="443"/>
    </location>
</feature>
<dbReference type="EMBL" id="SFCI01000772">
    <property type="protein sequence ID" value="TFY77999.1"/>
    <property type="molecule type" value="Genomic_DNA"/>
</dbReference>
<evidence type="ECO:0000259" key="4">
    <source>
        <dbReference type="PROSITE" id="PS51180"/>
    </source>
</evidence>
<proteinExistence type="inferred from homology"/>
<feature type="coiled-coil region" evidence="2">
    <location>
        <begin position="513"/>
        <end position="540"/>
    </location>
</feature>
<comment type="similarity">
    <text evidence="1">Belongs to the palA/RIM20 family.</text>
</comment>
<sequence>MPNQLSIPFKKTYAVPLKQAVQDHIQARHPETSPHAFQWDIARWESFRKEAISGGAVHVDRIEALTSYHAQLVFILTKLPADSAAGVLSYLASSAVPKLKSSLTSEELPIDLTESFIKALESLMLAQAQECVWQRAIMGAAVPSCNGIIARLSAQASSLYNLAFLTIRDASPSTQHVFPTEWLRHLETKALHFQAAAQYRKAMDDLDTDRYGHEIGRLQVAQSTAKRGYDIARRGNVSPAVLQDIKSLLEIVETNLTRAERDNDLIYHKDVPSVSALPTIQPASMVESLTPAALLDPKDAIGSDEVIFGSLLSHGARVAIEIYNDRRQNYLKDEISGRAQLFNDIADETLRALNLPASLDALEKPIGLPPSLLKKAEEVRLEDGPRRIEKLIEDVQMLAQRDTNILNEARAMDILDGEAEEDENARRDKPVERPPSHEANRELTDKAQGYQGALAHAQESDEAVRQRWHEWETNIVELTWDEARLEASVPSSTVTPYGASRSSSSSHMHARKLRQALEQLDDLSRARKELVRRAELLADADDVQPRILKAAASVERWTEVHASMFDDILDEELVKFEKFHHDIVQGGTRQEELLDAIKVENEAFLLSRKDDPSVREREHALQSLDLAYHKYKELIRHLDEGFQFYNSFAGILMSFKESCKDWTRTRRDEIHSLSRSVKSMTLQPQARASPPLTPASPPAAPSPPAVQAREPPTPARTPKPARHVALDLPPPDSGDWQALDLPPPPPSSRTTPAKKRAKKPMRA</sequence>